<comment type="caution">
    <text evidence="1">The sequence shown here is derived from an EMBL/GenBank/DDBJ whole genome shotgun (WGS) entry which is preliminary data.</text>
</comment>
<keyword evidence="2" id="KW-1185">Reference proteome</keyword>
<dbReference type="AlphaFoldDB" id="L0W9S6"/>
<dbReference type="Proteomes" id="UP000010164">
    <property type="component" value="Unassembled WGS sequence"/>
</dbReference>
<evidence type="ECO:0000313" key="1">
    <source>
        <dbReference type="EMBL" id="EKF73716.1"/>
    </source>
</evidence>
<protein>
    <submittedName>
        <fullName evidence="1">Uncharacterized protein</fullName>
    </submittedName>
</protein>
<proteinExistence type="predicted"/>
<dbReference type="OrthoDB" id="6080389at2"/>
<gene>
    <name evidence="1" type="ORF">A11A3_12158</name>
</gene>
<sequence length="204" mass="23119">MGSQGFSQIVEQHQLGMEAAETRIQALSEYLAVYRASQASPSGRRFYGRIRELRHDIWRLKAWSWYLSARQARPAWLAPLLVLARLLAGLVPAAPVRQRSALSARTALRLSTRSLLDRAYQALDEDIQGRLLTLRLAQRQRPATSRDEEIARLESRAALLAEAQRHDLRHSSQVAVICTVLAAVLRLRHWFGLPLPVIKTVDRT</sequence>
<organism evidence="1 2">
    <name type="scientific">Alcanivorax hongdengensis A-11-3</name>
    <dbReference type="NCBI Taxonomy" id="1177179"/>
    <lineage>
        <taxon>Bacteria</taxon>
        <taxon>Pseudomonadati</taxon>
        <taxon>Pseudomonadota</taxon>
        <taxon>Gammaproteobacteria</taxon>
        <taxon>Oceanospirillales</taxon>
        <taxon>Alcanivoracaceae</taxon>
        <taxon>Alcanivorax</taxon>
    </lineage>
</organism>
<dbReference type="EMBL" id="AMRJ01000020">
    <property type="protein sequence ID" value="EKF73716.1"/>
    <property type="molecule type" value="Genomic_DNA"/>
</dbReference>
<dbReference type="STRING" id="1177179.A11A3_12158"/>
<reference evidence="1 2" key="1">
    <citation type="journal article" date="2012" name="J. Bacteriol.">
        <title>Genome Sequence of the Alkane-Degrading Bacterium Alcanivorax hongdengensis Type Strain A-11-3.</title>
        <authorList>
            <person name="Lai Q."/>
            <person name="Shao Z."/>
        </authorList>
    </citation>
    <scope>NUCLEOTIDE SEQUENCE [LARGE SCALE GENOMIC DNA]</scope>
    <source>
        <strain evidence="1 2">A-11-3</strain>
    </source>
</reference>
<dbReference type="PATRIC" id="fig|1177179.3.peg.2430"/>
<evidence type="ECO:0000313" key="2">
    <source>
        <dbReference type="Proteomes" id="UP000010164"/>
    </source>
</evidence>
<name>L0W9S6_9GAMM</name>
<accession>L0W9S6</accession>
<dbReference type="RefSeq" id="WP_008929604.1">
    <property type="nucleotide sequence ID" value="NZ_AMRJ01000020.1"/>
</dbReference>